<reference evidence="3 4" key="1">
    <citation type="submission" date="2019-01" db="EMBL/GenBank/DDBJ databases">
        <authorList>
            <person name="Chen W.-M."/>
        </authorList>
    </citation>
    <scope>NUCLEOTIDE SEQUENCE [LARGE SCALE GENOMIC DNA]</scope>
    <source>
        <strain evidence="3 4">CCP-18</strain>
    </source>
</reference>
<dbReference type="Proteomes" id="UP000288587">
    <property type="component" value="Unassembled WGS sequence"/>
</dbReference>
<proteinExistence type="predicted"/>
<comment type="caution">
    <text evidence="3">The sequence shown here is derived from an EMBL/GenBank/DDBJ whole genome shotgun (WGS) entry which is preliminary data.</text>
</comment>
<accession>A0A437LSY7</accession>
<evidence type="ECO:0000256" key="1">
    <source>
        <dbReference type="SAM" id="SignalP"/>
    </source>
</evidence>
<feature type="chain" id="PRO_5019307569" evidence="1">
    <location>
        <begin position="19"/>
        <end position="202"/>
    </location>
</feature>
<name>A0A437LSY7_9BURK</name>
<gene>
    <name evidence="3" type="ORF">EOD73_05870</name>
</gene>
<sequence>MRKLLTAALLSLPLLAHAAPINLVVNGDFEATAVANGTWRNVTTMAGWTRVGGPGTGFEIRNNVAGAAHTGSNYIELDTNGNTTIEQLFNSLVPSAAYTLSFAYSPRPGVGAASNGINVFWNGQQLAPTFTGNGGSQNNWNVFSFDVYAAAGANSLRFASVGGNDSLGGSLDTVSLTVPEPGALGLAAFAVFGVWAVRRRRA</sequence>
<dbReference type="AlphaFoldDB" id="A0A437LSY7"/>
<protein>
    <submittedName>
        <fullName evidence="3">PEP-CTERM sorting domain-containing protein</fullName>
    </submittedName>
</protein>
<dbReference type="RefSeq" id="WP_127681732.1">
    <property type="nucleotide sequence ID" value="NZ_SACM01000001.1"/>
</dbReference>
<evidence type="ECO:0000259" key="2">
    <source>
        <dbReference type="Pfam" id="PF07589"/>
    </source>
</evidence>
<keyword evidence="4" id="KW-1185">Reference proteome</keyword>
<evidence type="ECO:0000313" key="4">
    <source>
        <dbReference type="Proteomes" id="UP000288587"/>
    </source>
</evidence>
<organism evidence="3 4">
    <name type="scientific">Inhella crocodyli</name>
    <dbReference type="NCBI Taxonomy" id="2499851"/>
    <lineage>
        <taxon>Bacteria</taxon>
        <taxon>Pseudomonadati</taxon>
        <taxon>Pseudomonadota</taxon>
        <taxon>Betaproteobacteria</taxon>
        <taxon>Burkholderiales</taxon>
        <taxon>Sphaerotilaceae</taxon>
        <taxon>Inhella</taxon>
    </lineage>
</organism>
<dbReference type="EMBL" id="SACM01000001">
    <property type="protein sequence ID" value="RVT88498.1"/>
    <property type="molecule type" value="Genomic_DNA"/>
</dbReference>
<dbReference type="InterPro" id="IPR013424">
    <property type="entry name" value="Ice-binding_C"/>
</dbReference>
<feature type="signal peptide" evidence="1">
    <location>
        <begin position="1"/>
        <end position="18"/>
    </location>
</feature>
<feature type="domain" description="Ice-binding protein C-terminal" evidence="2">
    <location>
        <begin position="177"/>
        <end position="200"/>
    </location>
</feature>
<keyword evidence="1" id="KW-0732">Signal</keyword>
<evidence type="ECO:0000313" key="3">
    <source>
        <dbReference type="EMBL" id="RVT88498.1"/>
    </source>
</evidence>
<dbReference type="Pfam" id="PF07589">
    <property type="entry name" value="PEP-CTERM"/>
    <property type="match status" value="1"/>
</dbReference>
<dbReference type="Gene3D" id="2.60.120.260">
    <property type="entry name" value="Galactose-binding domain-like"/>
    <property type="match status" value="1"/>
</dbReference>
<dbReference type="OrthoDB" id="8904400at2"/>